<evidence type="ECO:0000256" key="2">
    <source>
        <dbReference type="SAM" id="MobiDB-lite"/>
    </source>
</evidence>
<evidence type="ECO:0000313" key="3">
    <source>
        <dbReference type="EMBL" id="KZV94604.1"/>
    </source>
</evidence>
<dbReference type="PANTHER" id="PTHR19269">
    <property type="entry name" value="TROPOMYOSIN"/>
    <property type="match status" value="1"/>
</dbReference>
<dbReference type="FunFam" id="1.20.5.340:FF:000001">
    <property type="entry name" value="Tropomyosin alpha-1 chain isoform 2"/>
    <property type="match status" value="1"/>
</dbReference>
<keyword evidence="4" id="KW-1185">Reference proteome</keyword>
<accession>A0A165JBC8</accession>
<evidence type="ECO:0000256" key="1">
    <source>
        <dbReference type="ARBA" id="ARBA00023054"/>
    </source>
</evidence>
<dbReference type="Gene3D" id="1.20.5.170">
    <property type="match status" value="1"/>
</dbReference>
<dbReference type="InParanoid" id="A0A165JBC8"/>
<dbReference type="Proteomes" id="UP000077266">
    <property type="component" value="Unassembled WGS sequence"/>
</dbReference>
<dbReference type="EMBL" id="KV425970">
    <property type="protein sequence ID" value="KZV94604.1"/>
    <property type="molecule type" value="Genomic_DNA"/>
</dbReference>
<dbReference type="AlphaFoldDB" id="A0A165JBC8"/>
<dbReference type="InterPro" id="IPR000533">
    <property type="entry name" value="Tropomyosin"/>
</dbReference>
<dbReference type="SUPFAM" id="SSF57997">
    <property type="entry name" value="Tropomyosin"/>
    <property type="match status" value="1"/>
</dbReference>
<reference evidence="3 4" key="1">
    <citation type="journal article" date="2016" name="Mol. Biol. Evol.">
        <title>Comparative Genomics of Early-Diverging Mushroom-Forming Fungi Provides Insights into the Origins of Lignocellulose Decay Capabilities.</title>
        <authorList>
            <person name="Nagy L.G."/>
            <person name="Riley R."/>
            <person name="Tritt A."/>
            <person name="Adam C."/>
            <person name="Daum C."/>
            <person name="Floudas D."/>
            <person name="Sun H."/>
            <person name="Yadav J.S."/>
            <person name="Pangilinan J."/>
            <person name="Larsson K.H."/>
            <person name="Matsuura K."/>
            <person name="Barry K."/>
            <person name="Labutti K."/>
            <person name="Kuo R."/>
            <person name="Ohm R.A."/>
            <person name="Bhattacharya S.S."/>
            <person name="Shirouzu T."/>
            <person name="Yoshinaga Y."/>
            <person name="Martin F.M."/>
            <person name="Grigoriev I.V."/>
            <person name="Hibbett D.S."/>
        </authorList>
    </citation>
    <scope>NUCLEOTIDE SEQUENCE [LARGE SCALE GENOMIC DNA]</scope>
    <source>
        <strain evidence="3 4">HHB12029</strain>
    </source>
</reference>
<feature type="region of interest" description="Disordered" evidence="2">
    <location>
        <begin position="138"/>
        <end position="161"/>
    </location>
</feature>
<keyword evidence="1" id="KW-0175">Coiled coil</keyword>
<gene>
    <name evidence="3" type="ORF">EXIGLDRAFT_505890</name>
</gene>
<dbReference type="OrthoDB" id="128924at2759"/>
<dbReference type="Gene3D" id="1.20.5.340">
    <property type="match status" value="1"/>
</dbReference>
<sequence>MDKIRERLAQLRQEADNAVARAEAAEAKNKKYEQDILQKDQEILSLQHKLSILDADLEKAEGKLNEHKTLLADADGSRSTNENLTRKIQLLEEELDAAEKNAKETVEKLRQVDVKAEHFERQVQRLEQERDHWEKKYEEAQEKYSDSKKELDELVRNMEGI</sequence>
<proteinExistence type="predicted"/>
<organism evidence="3 4">
    <name type="scientific">Exidia glandulosa HHB12029</name>
    <dbReference type="NCBI Taxonomy" id="1314781"/>
    <lineage>
        <taxon>Eukaryota</taxon>
        <taxon>Fungi</taxon>
        <taxon>Dikarya</taxon>
        <taxon>Basidiomycota</taxon>
        <taxon>Agaricomycotina</taxon>
        <taxon>Agaricomycetes</taxon>
        <taxon>Auriculariales</taxon>
        <taxon>Exidiaceae</taxon>
        <taxon>Exidia</taxon>
    </lineage>
</organism>
<evidence type="ECO:0008006" key="5">
    <source>
        <dbReference type="Google" id="ProtNLM"/>
    </source>
</evidence>
<dbReference type="Pfam" id="PF00261">
    <property type="entry name" value="Tropomyosin"/>
    <property type="match status" value="1"/>
</dbReference>
<name>A0A165JBC8_EXIGL</name>
<evidence type="ECO:0000313" key="4">
    <source>
        <dbReference type="Proteomes" id="UP000077266"/>
    </source>
</evidence>
<dbReference type="STRING" id="1314781.A0A165JBC8"/>
<protein>
    <recommendedName>
        <fullName evidence="5">Actin filament-coating protein tropomyosin</fullName>
    </recommendedName>
</protein>